<evidence type="ECO:0000313" key="2">
    <source>
        <dbReference type="Proteomes" id="UP000319004"/>
    </source>
</evidence>
<reference evidence="1 2" key="1">
    <citation type="submission" date="2019-03" db="EMBL/GenBank/DDBJ databases">
        <title>Deep-cultivation of Planctomycetes and their phenomic and genomic characterization uncovers novel biology.</title>
        <authorList>
            <person name="Wiegand S."/>
            <person name="Jogler M."/>
            <person name="Boedeker C."/>
            <person name="Pinto D."/>
            <person name="Vollmers J."/>
            <person name="Rivas-Marin E."/>
            <person name="Kohn T."/>
            <person name="Peeters S.H."/>
            <person name="Heuer A."/>
            <person name="Rast P."/>
            <person name="Oberbeckmann S."/>
            <person name="Bunk B."/>
            <person name="Jeske O."/>
            <person name="Meyerdierks A."/>
            <person name="Storesund J.E."/>
            <person name="Kallscheuer N."/>
            <person name="Luecker S."/>
            <person name="Lage O.M."/>
            <person name="Pohl T."/>
            <person name="Merkel B.J."/>
            <person name="Hornburger P."/>
            <person name="Mueller R.-W."/>
            <person name="Bruemmer F."/>
            <person name="Labrenz M."/>
            <person name="Spormann A.M."/>
            <person name="Op den Camp H."/>
            <person name="Overmann J."/>
            <person name="Amann R."/>
            <person name="Jetten M.S.M."/>
            <person name="Mascher T."/>
            <person name="Medema M.H."/>
            <person name="Devos D.P."/>
            <person name="Kaster A.-K."/>
            <person name="Ovreas L."/>
            <person name="Rohde M."/>
            <person name="Galperin M.Y."/>
            <person name="Jogler C."/>
        </authorList>
    </citation>
    <scope>NUCLEOTIDE SEQUENCE [LARGE SCALE GENOMIC DNA]</scope>
    <source>
        <strain evidence="1 2">Enr13</strain>
    </source>
</reference>
<dbReference type="RefSeq" id="WP_145386694.1">
    <property type="nucleotide sequence ID" value="NZ_CP037423.1"/>
</dbReference>
<accession>A0A518HQ25</accession>
<dbReference type="InterPro" id="IPR011474">
    <property type="entry name" value="DUF1580"/>
</dbReference>
<dbReference type="Proteomes" id="UP000319004">
    <property type="component" value="Chromosome"/>
</dbReference>
<dbReference type="AlphaFoldDB" id="A0A518HQ25"/>
<keyword evidence="2" id="KW-1185">Reference proteome</keyword>
<dbReference type="Pfam" id="PF07618">
    <property type="entry name" value="DUF1580"/>
    <property type="match status" value="1"/>
</dbReference>
<protein>
    <submittedName>
        <fullName evidence="1">Uncharacterized protein</fullName>
    </submittedName>
</protein>
<organism evidence="1 2">
    <name type="scientific">Stieleria neptunia</name>
    <dbReference type="NCBI Taxonomy" id="2527979"/>
    <lineage>
        <taxon>Bacteria</taxon>
        <taxon>Pseudomonadati</taxon>
        <taxon>Planctomycetota</taxon>
        <taxon>Planctomycetia</taxon>
        <taxon>Pirellulales</taxon>
        <taxon>Pirellulaceae</taxon>
        <taxon>Stieleria</taxon>
    </lineage>
</organism>
<gene>
    <name evidence="1" type="ORF">Enr13x_27920</name>
</gene>
<sequence length="84" mass="9492">MLATANQTQSNPVRRILTEDTLTLQDAASDVESLIGRRPDKTTLYRWCLRGVRGVKLEHVRLGGRIITSKQAITRFIEARTKKA</sequence>
<name>A0A518HQ25_9BACT</name>
<dbReference type="EMBL" id="CP037423">
    <property type="protein sequence ID" value="QDV42940.1"/>
    <property type="molecule type" value="Genomic_DNA"/>
</dbReference>
<dbReference type="OrthoDB" id="290434at2"/>
<proteinExistence type="predicted"/>
<dbReference type="KEGG" id="snep:Enr13x_27920"/>
<evidence type="ECO:0000313" key="1">
    <source>
        <dbReference type="EMBL" id="QDV42940.1"/>
    </source>
</evidence>